<feature type="compositionally biased region" description="Pro residues" evidence="1">
    <location>
        <begin position="1"/>
        <end position="10"/>
    </location>
</feature>
<sequence length="103" mass="10891">MKPASYPPAAPTGYAGRGVRNRPTVDVASPAPLPGLESDSDGGYVSDSVRGVASALDPNAAPWRRLRAAMREYPVAAFAAAIACGWLLGAGTRRRRRRARVDE</sequence>
<feature type="region of interest" description="Disordered" evidence="1">
    <location>
        <begin position="1"/>
        <end position="44"/>
    </location>
</feature>
<evidence type="ECO:0000313" key="3">
    <source>
        <dbReference type="EMBL" id="XCO74571.1"/>
    </source>
</evidence>
<evidence type="ECO:0000256" key="2">
    <source>
        <dbReference type="SAM" id="Phobius"/>
    </source>
</evidence>
<protein>
    <submittedName>
        <fullName evidence="3">Uncharacterized protein</fullName>
    </submittedName>
</protein>
<reference evidence="3" key="1">
    <citation type="submission" date="2024-06" db="EMBL/GenBank/DDBJ databases">
        <authorList>
            <person name="Li S."/>
        </authorList>
    </citation>
    <scope>NUCLEOTIDE SEQUENCE</scope>
    <source>
        <strain evidence="3">SR10</strain>
    </source>
</reference>
<keyword evidence="2" id="KW-0812">Transmembrane</keyword>
<name>A0AAU8MPX7_9GAMM</name>
<evidence type="ECO:0000256" key="1">
    <source>
        <dbReference type="SAM" id="MobiDB-lite"/>
    </source>
</evidence>
<dbReference type="RefSeq" id="WP_363797400.1">
    <property type="nucleotide sequence ID" value="NZ_CP159925.1"/>
</dbReference>
<proteinExistence type="predicted"/>
<organism evidence="3">
    <name type="scientific">Lysobacter firmicutimachus</name>
    <dbReference type="NCBI Taxonomy" id="1792846"/>
    <lineage>
        <taxon>Bacteria</taxon>
        <taxon>Pseudomonadati</taxon>
        <taxon>Pseudomonadota</taxon>
        <taxon>Gammaproteobacteria</taxon>
        <taxon>Lysobacterales</taxon>
        <taxon>Lysobacteraceae</taxon>
        <taxon>Lysobacter</taxon>
    </lineage>
</organism>
<accession>A0AAU8MPX7</accession>
<feature type="transmembrane region" description="Helical" evidence="2">
    <location>
        <begin position="73"/>
        <end position="90"/>
    </location>
</feature>
<dbReference type="EMBL" id="CP159925">
    <property type="protein sequence ID" value="XCO74571.1"/>
    <property type="molecule type" value="Genomic_DNA"/>
</dbReference>
<keyword evidence="2" id="KW-0472">Membrane</keyword>
<keyword evidence="2" id="KW-1133">Transmembrane helix</keyword>
<gene>
    <name evidence="3" type="ORF">ABU614_19670</name>
</gene>
<dbReference type="AlphaFoldDB" id="A0AAU8MPX7"/>